<reference evidence="4 5" key="1">
    <citation type="submission" date="2019-08" db="EMBL/GenBank/DDBJ databases">
        <title>In-depth cultivation of the pig gut microbiome towards novel bacterial diversity and tailored functional studies.</title>
        <authorList>
            <person name="Wylensek D."/>
            <person name="Hitch T.C.A."/>
            <person name="Clavel T."/>
        </authorList>
    </citation>
    <scope>NUCLEOTIDE SEQUENCE [LARGE SCALE GENOMIC DNA]</scope>
    <source>
        <strain evidence="4 5">WCA-693-APC-MOT-I</strain>
    </source>
</reference>
<feature type="domain" description="Baseplate J-like C-terminal" evidence="3">
    <location>
        <begin position="263"/>
        <end position="352"/>
    </location>
</feature>
<evidence type="ECO:0000259" key="3">
    <source>
        <dbReference type="Pfam" id="PF26079"/>
    </source>
</evidence>
<dbReference type="Proteomes" id="UP000482209">
    <property type="component" value="Unassembled WGS sequence"/>
</dbReference>
<keyword evidence="5" id="KW-1185">Reference proteome</keyword>
<dbReference type="Pfam" id="PF26079">
    <property type="entry name" value="Baseplate_J_C"/>
    <property type="match status" value="1"/>
</dbReference>
<evidence type="ECO:0000259" key="2">
    <source>
        <dbReference type="Pfam" id="PF26078"/>
    </source>
</evidence>
<organism evidence="4 5">
    <name type="scientific">Velocimicrobium porci</name>
    <dbReference type="NCBI Taxonomy" id="2606634"/>
    <lineage>
        <taxon>Bacteria</taxon>
        <taxon>Bacillati</taxon>
        <taxon>Bacillota</taxon>
        <taxon>Clostridia</taxon>
        <taxon>Lachnospirales</taxon>
        <taxon>Lachnospiraceae</taxon>
        <taxon>Velocimicrobium</taxon>
    </lineage>
</organism>
<dbReference type="AlphaFoldDB" id="A0A6L5XY52"/>
<dbReference type="PANTHER" id="PTHR37829:SF3">
    <property type="entry name" value="PROTEIN JAYE-RELATED"/>
    <property type="match status" value="1"/>
</dbReference>
<proteinExistence type="inferred from homology"/>
<dbReference type="RefSeq" id="WP_154518028.1">
    <property type="nucleotide sequence ID" value="NZ_VUMT01000005.1"/>
</dbReference>
<evidence type="ECO:0000313" key="5">
    <source>
        <dbReference type="Proteomes" id="UP000482209"/>
    </source>
</evidence>
<comment type="caution">
    <text evidence="4">The sequence shown here is derived from an EMBL/GenBank/DDBJ whole genome shotgun (WGS) entry which is preliminary data.</text>
</comment>
<gene>
    <name evidence="4" type="ORF">FYJ58_04750</name>
</gene>
<comment type="similarity">
    <text evidence="1">Belongs to the Mu gp47/PBSX XkdT family.</text>
</comment>
<dbReference type="PANTHER" id="PTHR37829">
    <property type="entry name" value="PHAGE-LIKE ELEMENT PBSX PROTEIN XKDT"/>
    <property type="match status" value="1"/>
</dbReference>
<feature type="domain" description="Baseplate J-like central" evidence="2">
    <location>
        <begin position="177"/>
        <end position="255"/>
    </location>
</feature>
<sequence>MFENMTYENIMSEMMDDMPDGINTQEGSLIYNACAKQALKLEEVYIALEYIYENLTPETMDEEHLLSYAKERGIKIKQETNAVLQADFEQEIEIGTRFTRNDLDYMVIENIEGYSYKLKCDTAGTIGNTMFGELSPIDYIENWQGGKITKLLIPAENAESIEEIRKKILNSYDVKDFGGNRSQYIKFFHDFEGVGAVKIKRREKETGYITATILDANYNVPSHELIQRVQTAIDPEENHGEGEGFAPIAHSVIVYSAKEKKLNIRAKIQFQEETEKEGMKSYIESAIDGYLGEVRKGWENSEKLTVRVFQIIACLAKLDGIMDINSVEINGSNENIELEWNEVPTRGEIDVI</sequence>
<evidence type="ECO:0000256" key="1">
    <source>
        <dbReference type="ARBA" id="ARBA00038087"/>
    </source>
</evidence>
<name>A0A6L5XY52_9FIRM</name>
<protein>
    <submittedName>
        <fullName evidence="4">Baseplate J/gp47 family protein</fullName>
    </submittedName>
</protein>
<dbReference type="InterPro" id="IPR058531">
    <property type="entry name" value="Baseplate_J_M"/>
</dbReference>
<dbReference type="InterPro" id="IPR058530">
    <property type="entry name" value="Baseplate_J-like_C"/>
</dbReference>
<accession>A0A6L5XY52</accession>
<dbReference type="EMBL" id="VUMT01000005">
    <property type="protein sequence ID" value="MSS63188.1"/>
    <property type="molecule type" value="Genomic_DNA"/>
</dbReference>
<dbReference type="Pfam" id="PF26078">
    <property type="entry name" value="Baseplate_J_M"/>
    <property type="match status" value="1"/>
</dbReference>
<dbReference type="InterPro" id="IPR052399">
    <property type="entry name" value="Phage_Baseplate_Assmbl_Protein"/>
</dbReference>
<evidence type="ECO:0000313" key="4">
    <source>
        <dbReference type="EMBL" id="MSS63188.1"/>
    </source>
</evidence>